<feature type="domain" description="RNA-editing substrate-binding complex 6 protein" evidence="2">
    <location>
        <begin position="261"/>
        <end position="442"/>
    </location>
</feature>
<dbReference type="GO" id="GO:0035770">
    <property type="term" value="C:ribonucleoprotein granule"/>
    <property type="evidence" value="ECO:0007669"/>
    <property type="project" value="TreeGrafter"/>
</dbReference>
<name>A0A9P1BR25_9DINO</name>
<dbReference type="InterPro" id="IPR050870">
    <property type="entry name" value="FAST_kinase"/>
</dbReference>
<evidence type="ECO:0000313" key="6">
    <source>
        <dbReference type="Proteomes" id="UP001152797"/>
    </source>
</evidence>
<dbReference type="EMBL" id="CAMXCT020000374">
    <property type="protein sequence ID" value="CAL1131286.1"/>
    <property type="molecule type" value="Genomic_DNA"/>
</dbReference>
<dbReference type="AlphaFoldDB" id="A0A9P1BR25"/>
<dbReference type="GO" id="GO:0003723">
    <property type="term" value="F:RNA binding"/>
    <property type="evidence" value="ECO:0007669"/>
    <property type="project" value="TreeGrafter"/>
</dbReference>
<dbReference type="EMBL" id="CAMXCT030000374">
    <property type="protein sequence ID" value="CAL4765223.1"/>
    <property type="molecule type" value="Genomic_DNA"/>
</dbReference>
<dbReference type="Pfam" id="PF26188">
    <property type="entry name" value="RESC6"/>
    <property type="match status" value="1"/>
</dbReference>
<reference evidence="3" key="1">
    <citation type="submission" date="2022-10" db="EMBL/GenBank/DDBJ databases">
        <authorList>
            <person name="Chen Y."/>
            <person name="Dougan E. K."/>
            <person name="Chan C."/>
            <person name="Rhodes N."/>
            <person name="Thang M."/>
        </authorList>
    </citation>
    <scope>NUCLEOTIDE SEQUENCE</scope>
</reference>
<sequence length="1246" mass="137362">MQSFYGAVAKSPSPATNGYFSSGGSCGSSCAPRAETGNGVQKSFYHQSHWSKAKAVPPPIFASNGAPNGATNGAQRRSDAALQLDRQLRGVETVSALMSVVTPSALPHFDVGNVVLAFTAAARVVEERTLSTLRFGYPAWNSLLARVRDCVPCLEPRGLAMVAHSAAKLGHKEMALWLELTRCASAKTEALTSSDLAKLCWAVSKLDLTNEFPDFWQTMEDAVICAASNAQSVDLSMLAWAFGNAGRNEGRDGDASGCLTEALARNALRLVEELTPQCLANICWAMARLGPSASAPALGALARRAEATLGDFVEPDVVHFCWAMAKLEQVDPELFDLLAEHSVRAGFLRRLTAPMASQLLWAFAAAEVFHVPLLEALANHVVRHAHVLEPAQLANSCWCFATANFSTPSLLEAFGSRSLRGKLCSFSAAEFSAFVWGLAKLWPRDLRDDEVVPHLLQLSLGHLEELDDSGDSNDWCIGYGLVNLLSSLVTLSREKMEPQGLLEQLLDRVHQRFQRRPPPDALALPLRRCFWRAGREASWEDLQAPYETLRWACRFASGENPSLTDLPDCADAGSGETGRLWELEQLLRQLWRGRERSARSAPETLRWMEDFGAEQCRELQLNLGTRAAVFDELTSQQPSLVLELQAPGDGMLSSLRLAWRLSAHGGRVLCVQEDPMHVAAARCVAELLGLSGSVEFLLGQPEDVLPQLLESHGRNAVEVLILRGGSEEAYLSQLKHVEELGLFTSGYILADHMLRYGSPRFLQEMLARRRLELVEVVDSQGPDWMALSVAPSAAAALPAPPWPPGLAALTARVRRAWRGSPAAELEQRIVRCAREMGLSPTRRFRTETASVRPLPSQVCPTSSLRLPEAEPEPVPHGRSPRVAQEYLRSLDFKRWLTELDPSGGCLEHLPQALQRYDTVEQLQEAWEQDNEKCFEALGLTCPARQRLKQRWVQDPPTTCREVHSNLPPASATGALPPSAAAVQEEPQMPDDPANLRNRCAVHLLPCITMQCGILALPFHTSTPGWEQLPVTLAMLIKGDHQTIRHQLHKAEEHSIAGFEFISKQCRSYRWSAEILPATDEQSILIHAYWGMGLHAPHPAVYGLCIRFHDSCAESKELIQRVLELTRLEPLLLARKISSDTVIDLKHLSFSDWLASVDVSLDLQQYLPCIQESYDTVSQIVATYTVENGSHEKTLDPQLFEDFAVDVAAHRAAFRSWFVRFCGVKCDGWEDPSTPHFGEEGTAGGGF</sequence>
<dbReference type="InterPro" id="IPR058917">
    <property type="entry name" value="RESC6_dom"/>
</dbReference>
<evidence type="ECO:0000259" key="2">
    <source>
        <dbReference type="Pfam" id="PF26188"/>
    </source>
</evidence>
<dbReference type="PANTHER" id="PTHR21228">
    <property type="entry name" value="FAST LEU-RICH DOMAIN-CONTAINING"/>
    <property type="match status" value="1"/>
</dbReference>
<feature type="region of interest" description="Disordered" evidence="1">
    <location>
        <begin position="846"/>
        <end position="879"/>
    </location>
</feature>
<gene>
    <name evidence="3" type="ORF">C1SCF055_LOCUS6010</name>
</gene>
<dbReference type="GO" id="GO:0044528">
    <property type="term" value="P:regulation of mitochondrial mRNA stability"/>
    <property type="evidence" value="ECO:0007669"/>
    <property type="project" value="TreeGrafter"/>
</dbReference>
<proteinExistence type="predicted"/>
<evidence type="ECO:0000313" key="3">
    <source>
        <dbReference type="EMBL" id="CAI3977911.1"/>
    </source>
</evidence>
<dbReference type="EMBL" id="CAMXCT010000374">
    <property type="protein sequence ID" value="CAI3977911.1"/>
    <property type="molecule type" value="Genomic_DNA"/>
</dbReference>
<dbReference type="SUPFAM" id="SSF53335">
    <property type="entry name" value="S-adenosyl-L-methionine-dependent methyltransferases"/>
    <property type="match status" value="1"/>
</dbReference>
<organism evidence="3">
    <name type="scientific">Cladocopium goreaui</name>
    <dbReference type="NCBI Taxonomy" id="2562237"/>
    <lineage>
        <taxon>Eukaryota</taxon>
        <taxon>Sar</taxon>
        <taxon>Alveolata</taxon>
        <taxon>Dinophyceae</taxon>
        <taxon>Suessiales</taxon>
        <taxon>Symbiodiniaceae</taxon>
        <taxon>Cladocopium</taxon>
    </lineage>
</organism>
<keyword evidence="6" id="KW-1185">Reference proteome</keyword>
<comment type="caution">
    <text evidence="3">The sequence shown here is derived from an EMBL/GenBank/DDBJ whole genome shotgun (WGS) entry which is preliminary data.</text>
</comment>
<dbReference type="GO" id="GO:0000963">
    <property type="term" value="P:mitochondrial RNA processing"/>
    <property type="evidence" value="ECO:0007669"/>
    <property type="project" value="TreeGrafter"/>
</dbReference>
<evidence type="ECO:0000313" key="4">
    <source>
        <dbReference type="EMBL" id="CAL1131286.1"/>
    </source>
</evidence>
<dbReference type="InterPro" id="IPR029063">
    <property type="entry name" value="SAM-dependent_MTases_sf"/>
</dbReference>
<dbReference type="GO" id="GO:0005759">
    <property type="term" value="C:mitochondrial matrix"/>
    <property type="evidence" value="ECO:0007669"/>
    <property type="project" value="TreeGrafter"/>
</dbReference>
<evidence type="ECO:0000256" key="1">
    <source>
        <dbReference type="SAM" id="MobiDB-lite"/>
    </source>
</evidence>
<feature type="region of interest" description="Disordered" evidence="1">
    <location>
        <begin position="958"/>
        <end position="987"/>
    </location>
</feature>
<reference evidence="4" key="2">
    <citation type="submission" date="2024-04" db="EMBL/GenBank/DDBJ databases">
        <authorList>
            <person name="Chen Y."/>
            <person name="Shah S."/>
            <person name="Dougan E. K."/>
            <person name="Thang M."/>
            <person name="Chan C."/>
        </authorList>
    </citation>
    <scope>NUCLEOTIDE SEQUENCE [LARGE SCALE GENOMIC DNA]</scope>
</reference>
<accession>A0A9P1BR25</accession>
<protein>
    <submittedName>
        <fullName evidence="5">Catechol O-methyltransferase</fullName>
    </submittedName>
</protein>
<dbReference type="OrthoDB" id="435848at2759"/>
<dbReference type="PANTHER" id="PTHR21228:SF40">
    <property type="entry name" value="LD45607P"/>
    <property type="match status" value="1"/>
</dbReference>
<dbReference type="Gene3D" id="3.40.50.150">
    <property type="entry name" value="Vaccinia Virus protein VP39"/>
    <property type="match status" value="1"/>
</dbReference>
<evidence type="ECO:0000313" key="5">
    <source>
        <dbReference type="EMBL" id="CAL4765223.1"/>
    </source>
</evidence>
<dbReference type="Proteomes" id="UP001152797">
    <property type="component" value="Unassembled WGS sequence"/>
</dbReference>